<evidence type="ECO:0000256" key="9">
    <source>
        <dbReference type="ARBA" id="ARBA00022989"/>
    </source>
</evidence>
<keyword evidence="9 13" id="KW-1133">Transmembrane helix</keyword>
<dbReference type="GO" id="GO:0019646">
    <property type="term" value="P:aerobic electron transport chain"/>
    <property type="evidence" value="ECO:0007669"/>
    <property type="project" value="TreeGrafter"/>
</dbReference>
<keyword evidence="7" id="KW-0479">Metal-binding</keyword>
<dbReference type="RefSeq" id="WP_179814191.1">
    <property type="nucleotide sequence ID" value="NZ_JACBZD010000001.1"/>
</dbReference>
<keyword evidence="4" id="KW-1003">Cell membrane</keyword>
<feature type="transmembrane region" description="Helical" evidence="13">
    <location>
        <begin position="158"/>
        <end position="182"/>
    </location>
</feature>
<organism evidence="14 15">
    <name type="scientific">Allostreptomyces psammosilenae</name>
    <dbReference type="NCBI Taxonomy" id="1892865"/>
    <lineage>
        <taxon>Bacteria</taxon>
        <taxon>Bacillati</taxon>
        <taxon>Actinomycetota</taxon>
        <taxon>Actinomycetes</taxon>
        <taxon>Kitasatosporales</taxon>
        <taxon>Streptomycetaceae</taxon>
        <taxon>Allostreptomyces</taxon>
    </lineage>
</organism>
<dbReference type="InterPro" id="IPR003317">
    <property type="entry name" value="Cyt-d_oxidase_su2"/>
</dbReference>
<evidence type="ECO:0000313" key="15">
    <source>
        <dbReference type="Proteomes" id="UP000567795"/>
    </source>
</evidence>
<feature type="transmembrane region" description="Helical" evidence="13">
    <location>
        <begin position="297"/>
        <end position="320"/>
    </location>
</feature>
<comment type="similarity">
    <text evidence="2">Belongs to the cytochrome ubiquinol oxidase subunit 2 family.</text>
</comment>
<evidence type="ECO:0000256" key="11">
    <source>
        <dbReference type="ARBA" id="ARBA00023136"/>
    </source>
</evidence>
<dbReference type="GO" id="GO:0046872">
    <property type="term" value="F:metal ion binding"/>
    <property type="evidence" value="ECO:0007669"/>
    <property type="project" value="UniProtKB-KW"/>
</dbReference>
<protein>
    <submittedName>
        <fullName evidence="14">Cytochrome d ubiquinol oxidase subunit II</fullName>
        <ecNumber evidence="14">1.10.3.-</ecNumber>
    </submittedName>
</protein>
<dbReference type="Proteomes" id="UP000567795">
    <property type="component" value="Unassembled WGS sequence"/>
</dbReference>
<dbReference type="GO" id="GO:0009055">
    <property type="term" value="F:electron transfer activity"/>
    <property type="evidence" value="ECO:0007669"/>
    <property type="project" value="TreeGrafter"/>
</dbReference>
<feature type="transmembrane region" description="Helical" evidence="13">
    <location>
        <begin position="82"/>
        <end position="99"/>
    </location>
</feature>
<keyword evidence="15" id="KW-1185">Reference proteome</keyword>
<evidence type="ECO:0000256" key="3">
    <source>
        <dbReference type="ARBA" id="ARBA00022448"/>
    </source>
</evidence>
<dbReference type="Pfam" id="PF02322">
    <property type="entry name" value="Cyt_bd_oxida_II"/>
    <property type="match status" value="1"/>
</dbReference>
<keyword evidence="6 13" id="KW-0812">Transmembrane</keyword>
<feature type="compositionally biased region" description="Low complexity" evidence="12">
    <location>
        <begin position="335"/>
        <end position="378"/>
    </location>
</feature>
<dbReference type="EMBL" id="JACBZD010000001">
    <property type="protein sequence ID" value="NYI05456.1"/>
    <property type="molecule type" value="Genomic_DNA"/>
</dbReference>
<evidence type="ECO:0000313" key="14">
    <source>
        <dbReference type="EMBL" id="NYI05456.1"/>
    </source>
</evidence>
<feature type="transmembrane region" description="Helical" evidence="13">
    <location>
        <begin position="194"/>
        <end position="213"/>
    </location>
</feature>
<comment type="subcellular location">
    <subcellularLocation>
        <location evidence="1">Cell membrane</location>
        <topology evidence="1">Multi-pass membrane protein</topology>
    </subcellularLocation>
</comment>
<evidence type="ECO:0000256" key="1">
    <source>
        <dbReference type="ARBA" id="ARBA00004651"/>
    </source>
</evidence>
<dbReference type="GO" id="GO:0016682">
    <property type="term" value="F:oxidoreductase activity, acting on diphenols and related substances as donors, oxygen as acceptor"/>
    <property type="evidence" value="ECO:0007669"/>
    <property type="project" value="TreeGrafter"/>
</dbReference>
<evidence type="ECO:0000256" key="8">
    <source>
        <dbReference type="ARBA" id="ARBA00022982"/>
    </source>
</evidence>
<reference evidence="14 15" key="1">
    <citation type="submission" date="2020-07" db="EMBL/GenBank/DDBJ databases">
        <title>Sequencing the genomes of 1000 actinobacteria strains.</title>
        <authorList>
            <person name="Klenk H.-P."/>
        </authorList>
    </citation>
    <scope>NUCLEOTIDE SEQUENCE [LARGE SCALE GENOMIC DNA]</scope>
    <source>
        <strain evidence="14 15">DSM 42178</strain>
    </source>
</reference>
<feature type="transmembrane region" description="Helical" evidence="13">
    <location>
        <begin position="6"/>
        <end position="36"/>
    </location>
</feature>
<feature type="transmembrane region" description="Helical" evidence="13">
    <location>
        <begin position="247"/>
        <end position="269"/>
    </location>
</feature>
<evidence type="ECO:0000256" key="4">
    <source>
        <dbReference type="ARBA" id="ARBA00022475"/>
    </source>
</evidence>
<dbReference type="PANTHER" id="PTHR43141">
    <property type="entry name" value="CYTOCHROME BD2 SUBUNIT II"/>
    <property type="match status" value="1"/>
</dbReference>
<evidence type="ECO:0000256" key="13">
    <source>
        <dbReference type="SAM" id="Phobius"/>
    </source>
</evidence>
<keyword evidence="3" id="KW-0813">Transport</keyword>
<keyword evidence="8" id="KW-0249">Electron transport</keyword>
<proteinExistence type="inferred from homology"/>
<dbReference type="PIRSF" id="PIRSF000267">
    <property type="entry name" value="Cyt_oxidse_sub2"/>
    <property type="match status" value="1"/>
</dbReference>
<feature type="transmembrane region" description="Helical" evidence="13">
    <location>
        <begin position="119"/>
        <end position="138"/>
    </location>
</feature>
<keyword evidence="11 13" id="KW-0472">Membrane</keyword>
<evidence type="ECO:0000256" key="10">
    <source>
        <dbReference type="ARBA" id="ARBA00023004"/>
    </source>
</evidence>
<keyword evidence="5" id="KW-0349">Heme</keyword>
<comment type="caution">
    <text evidence="14">The sequence shown here is derived from an EMBL/GenBank/DDBJ whole genome shotgun (WGS) entry which is preliminary data.</text>
</comment>
<dbReference type="GO" id="GO:0070069">
    <property type="term" value="C:cytochrome complex"/>
    <property type="evidence" value="ECO:0007669"/>
    <property type="project" value="TreeGrafter"/>
</dbReference>
<feature type="transmembrane region" description="Helical" evidence="13">
    <location>
        <begin position="219"/>
        <end position="240"/>
    </location>
</feature>
<evidence type="ECO:0000256" key="7">
    <source>
        <dbReference type="ARBA" id="ARBA00022723"/>
    </source>
</evidence>
<dbReference type="PANTHER" id="PTHR43141:SF5">
    <property type="entry name" value="CYTOCHROME BD-I UBIQUINOL OXIDASE SUBUNIT 2"/>
    <property type="match status" value="1"/>
</dbReference>
<dbReference type="EC" id="1.10.3.-" evidence="14"/>
<dbReference type="AlphaFoldDB" id="A0A852ZSQ1"/>
<gene>
    <name evidence="14" type="ORF">FHU37_002399</name>
</gene>
<evidence type="ECO:0000256" key="6">
    <source>
        <dbReference type="ARBA" id="ARBA00022692"/>
    </source>
</evidence>
<dbReference type="NCBIfam" id="TIGR00203">
    <property type="entry name" value="cydB"/>
    <property type="match status" value="1"/>
</dbReference>
<dbReference type="GO" id="GO:0005886">
    <property type="term" value="C:plasma membrane"/>
    <property type="evidence" value="ECO:0007669"/>
    <property type="project" value="UniProtKB-SubCell"/>
</dbReference>
<accession>A0A852ZSQ1</accession>
<sequence length="378" mass="40809">MQLPDVWFWLIAVLWTGYFFLEGFDFGVGVLTRLLARGEKERRLLINTIGPVWDGNEVWVITAIGATFAAFPEWYATLLSGFYLPVLLILVALILRAVAFDYRGKRDDARWRRNWDRAIFFGSVVPAFAWGLIFANLVRGVPIGPDHNYAGGLTDLLSPYALLGGVVTLALFTLHGTVFVALKTVGPIRERARALATRTALVTAVPFGAFLIWTQSEHGTAPSLGALLVGAAALAAATLANRAAREGWAFVWSGVAIVAVVAMTFLTLYPDVMPSSLNPAWNLTVDNASSTPYTLTIMTWVAAFITPVVIGYQAWTYWVFRRRIGTQHIPDDAHPTVPAPAQTPAVPTVPAPAQTPAAADPAVAADPAAGTDPTPATR</sequence>
<evidence type="ECO:0000256" key="12">
    <source>
        <dbReference type="SAM" id="MobiDB-lite"/>
    </source>
</evidence>
<name>A0A852ZSQ1_9ACTN</name>
<evidence type="ECO:0000256" key="5">
    <source>
        <dbReference type="ARBA" id="ARBA00022617"/>
    </source>
</evidence>
<keyword evidence="10" id="KW-0408">Iron</keyword>
<feature type="region of interest" description="Disordered" evidence="12">
    <location>
        <begin position="330"/>
        <end position="378"/>
    </location>
</feature>
<keyword evidence="14" id="KW-0560">Oxidoreductase</keyword>
<evidence type="ECO:0000256" key="2">
    <source>
        <dbReference type="ARBA" id="ARBA00007543"/>
    </source>
</evidence>